<sequence length="83" mass="9865">MKLIKSDRISYDGCIYNVIAVIWNTVYLHKTGDRCSAYDYTMQDVYKYYRDIKFIESKIDDEGGKHLYVWALPTMRRDDIIGI</sequence>
<name>G5HQG2_9FIRM</name>
<evidence type="ECO:0000313" key="1">
    <source>
        <dbReference type="EMBL" id="EHE96288.1"/>
    </source>
</evidence>
<protein>
    <submittedName>
        <fullName evidence="1">Uncharacterized protein</fullName>
    </submittedName>
</protein>
<evidence type="ECO:0000313" key="2">
    <source>
        <dbReference type="Proteomes" id="UP000003763"/>
    </source>
</evidence>
<dbReference type="Proteomes" id="UP000003763">
    <property type="component" value="Unassembled WGS sequence"/>
</dbReference>
<comment type="caution">
    <text evidence="1">The sequence shown here is derived from an EMBL/GenBank/DDBJ whole genome shotgun (WGS) entry which is preliminary data.</text>
</comment>
<proteinExistence type="predicted"/>
<reference evidence="1 2" key="1">
    <citation type="submission" date="2011-08" db="EMBL/GenBank/DDBJ databases">
        <title>The Genome Sequence of Clostridium citroniae WAL-17108.</title>
        <authorList>
            <consortium name="The Broad Institute Genome Sequencing Platform"/>
            <person name="Earl A."/>
            <person name="Ward D."/>
            <person name="Feldgarden M."/>
            <person name="Gevers D."/>
            <person name="Finegold S.M."/>
            <person name="Summanen P.H."/>
            <person name="Molitoris D.R."/>
            <person name="Vaisanen M.L."/>
            <person name="Daigneault M."/>
            <person name="Allen-Vercoe E."/>
            <person name="Young S.K."/>
            <person name="Zeng Q."/>
            <person name="Gargeya S."/>
            <person name="Fitzgerald M."/>
            <person name="Haas B."/>
            <person name="Abouelleil A."/>
            <person name="Alvarado L."/>
            <person name="Arachchi H.M."/>
            <person name="Berlin A."/>
            <person name="Brown A."/>
            <person name="Chapman S.B."/>
            <person name="Chen Z."/>
            <person name="Dunbar C."/>
            <person name="Freedman E."/>
            <person name="Gearin G."/>
            <person name="Gellesch M."/>
            <person name="Goldberg J."/>
            <person name="Griggs A."/>
            <person name="Gujja S."/>
            <person name="Heiman D."/>
            <person name="Howarth C."/>
            <person name="Larson L."/>
            <person name="Lui A."/>
            <person name="MacDonald P.J.P."/>
            <person name="Montmayeur A."/>
            <person name="Murphy C."/>
            <person name="Neiman D."/>
            <person name="Pearson M."/>
            <person name="Priest M."/>
            <person name="Roberts A."/>
            <person name="Saif S."/>
            <person name="Shea T."/>
            <person name="Shenoy N."/>
            <person name="Sisk P."/>
            <person name="Stolte C."/>
            <person name="Sykes S."/>
            <person name="Wortman J."/>
            <person name="Nusbaum C."/>
            <person name="Birren B."/>
        </authorList>
    </citation>
    <scope>NUCLEOTIDE SEQUENCE [LARGE SCALE GENOMIC DNA]</scope>
    <source>
        <strain evidence="1 2">WAL-17108</strain>
    </source>
</reference>
<dbReference type="HOGENOM" id="CLU_2536652_0_0_9"/>
<accession>G5HQG2</accession>
<organism evidence="1 2">
    <name type="scientific">[Clostridium] citroniae WAL-17108</name>
    <dbReference type="NCBI Taxonomy" id="742733"/>
    <lineage>
        <taxon>Bacteria</taxon>
        <taxon>Bacillati</taxon>
        <taxon>Bacillota</taxon>
        <taxon>Clostridia</taxon>
        <taxon>Lachnospirales</taxon>
        <taxon>Lachnospiraceae</taxon>
        <taxon>Enterocloster</taxon>
    </lineage>
</organism>
<gene>
    <name evidence="1" type="ORF">HMPREF9469_04824</name>
</gene>
<dbReference type="EMBL" id="ADLJ01000044">
    <property type="protein sequence ID" value="EHE96288.1"/>
    <property type="molecule type" value="Genomic_DNA"/>
</dbReference>
<dbReference type="AlphaFoldDB" id="G5HQG2"/>